<evidence type="ECO:0000313" key="3">
    <source>
        <dbReference type="RefSeq" id="XP_052125918.1"/>
    </source>
</evidence>
<gene>
    <name evidence="3" type="primary">LOC127749914</name>
</gene>
<feature type="transmembrane region" description="Helical" evidence="1">
    <location>
        <begin position="20"/>
        <end position="39"/>
    </location>
</feature>
<reference evidence="3" key="1">
    <citation type="submission" date="2025-08" db="UniProtKB">
        <authorList>
            <consortium name="RefSeq"/>
        </authorList>
    </citation>
    <scope>IDENTIFICATION</scope>
    <source>
        <tissue evidence="3">Whole organism</tissue>
    </source>
</reference>
<organism evidence="2 3">
    <name type="scientific">Frankliniella occidentalis</name>
    <name type="common">Western flower thrips</name>
    <name type="synonym">Euthrips occidentalis</name>
    <dbReference type="NCBI Taxonomy" id="133901"/>
    <lineage>
        <taxon>Eukaryota</taxon>
        <taxon>Metazoa</taxon>
        <taxon>Ecdysozoa</taxon>
        <taxon>Arthropoda</taxon>
        <taxon>Hexapoda</taxon>
        <taxon>Insecta</taxon>
        <taxon>Pterygota</taxon>
        <taxon>Neoptera</taxon>
        <taxon>Paraneoptera</taxon>
        <taxon>Thysanoptera</taxon>
        <taxon>Terebrantia</taxon>
        <taxon>Thripoidea</taxon>
        <taxon>Thripidae</taxon>
        <taxon>Frankliniella</taxon>
    </lineage>
</organism>
<accession>A0A9C6UBU1</accession>
<keyword evidence="2" id="KW-1185">Reference proteome</keyword>
<protein>
    <submittedName>
        <fullName evidence="3">Uncharacterized protein LOC127749914</fullName>
    </submittedName>
</protein>
<dbReference type="Proteomes" id="UP000504606">
    <property type="component" value="Unplaced"/>
</dbReference>
<sequence>MQVVGPQAHLLTAGLTSSMRNATLAVLVCVVPAAVLALATQRAAINSFAGPYHVIITEASQCPEGIVTPGASMGNLTGSLRHVRSSRYQLYNGQIVLKRDIVVGKFGIKVAVAKWDPVAGWRENNFFNLEGVPGDPRAEVCNVVSTLVKDAIDAVSRSQPQIPNRCPFRKGTYIIRNLSTALLERYEDFPVLQYGRFRADVIFYLMKSRQIIVGCARGAGDIVPKLKTS</sequence>
<proteinExistence type="predicted"/>
<dbReference type="GeneID" id="127749914"/>
<name>A0A9C6UBU1_FRAOC</name>
<keyword evidence="1" id="KW-0812">Transmembrane</keyword>
<keyword evidence="1" id="KW-1133">Transmembrane helix</keyword>
<evidence type="ECO:0000256" key="1">
    <source>
        <dbReference type="SAM" id="Phobius"/>
    </source>
</evidence>
<evidence type="ECO:0000313" key="2">
    <source>
        <dbReference type="Proteomes" id="UP000504606"/>
    </source>
</evidence>
<keyword evidence="1" id="KW-0472">Membrane</keyword>
<dbReference type="KEGG" id="foc:127749914"/>
<dbReference type="RefSeq" id="XP_052125918.1">
    <property type="nucleotide sequence ID" value="XM_052269958.1"/>
</dbReference>
<dbReference type="AlphaFoldDB" id="A0A9C6UBU1"/>